<evidence type="ECO:0008006" key="4">
    <source>
        <dbReference type="Google" id="ProtNLM"/>
    </source>
</evidence>
<evidence type="ECO:0000313" key="3">
    <source>
        <dbReference type="Proteomes" id="UP000254569"/>
    </source>
</evidence>
<keyword evidence="1" id="KW-0732">Signal</keyword>
<evidence type="ECO:0000313" key="2">
    <source>
        <dbReference type="EMBL" id="SUE17163.1"/>
    </source>
</evidence>
<gene>
    <name evidence="2" type="ORF">NCTC13296_04062</name>
</gene>
<name>A0A379M6A5_9NOCA</name>
<proteinExistence type="predicted"/>
<dbReference type="AlphaFoldDB" id="A0A379M6A5"/>
<feature type="chain" id="PRO_5016755313" description="Secreted protein" evidence="1">
    <location>
        <begin position="31"/>
        <end position="286"/>
    </location>
</feature>
<keyword evidence="3" id="KW-1185">Reference proteome</keyword>
<accession>A0A379M6A5</accession>
<dbReference type="Proteomes" id="UP000254569">
    <property type="component" value="Unassembled WGS sequence"/>
</dbReference>
<evidence type="ECO:0000256" key="1">
    <source>
        <dbReference type="SAM" id="SignalP"/>
    </source>
</evidence>
<sequence>MLRTRGMRRALTLCALAATAGLAVPTQAVAQPAPPALPDLARLVELPRFEIPADLSVESLTDLLAGVRANPEEVEALASLAPAIIGAAAGPADVADAADGKNDLLAQAKELLENSQLPESVKSTLQRVIKFLDGSGGGGPDLPEPGAVVISQFLYPTIGKGCIGDGRDSVGTALAVAGPSQLPPPGPAAGQTGFVFTALGTAPAADVQEQPLTLSWVNVSNGRTGTQPLTNDARINPDGPTTLSTIADTGSGQVLAVISGGITTQAEGADPRSCTFLPTVGLVAVP</sequence>
<protein>
    <recommendedName>
        <fullName evidence="4">Secreted protein</fullName>
    </recommendedName>
</protein>
<reference evidence="2 3" key="1">
    <citation type="submission" date="2018-06" db="EMBL/GenBank/DDBJ databases">
        <authorList>
            <consortium name="Pathogen Informatics"/>
            <person name="Doyle S."/>
        </authorList>
    </citation>
    <scope>NUCLEOTIDE SEQUENCE [LARGE SCALE GENOMIC DNA]</scope>
    <source>
        <strain evidence="2 3">NCTC13296</strain>
    </source>
</reference>
<feature type="signal peptide" evidence="1">
    <location>
        <begin position="1"/>
        <end position="30"/>
    </location>
</feature>
<organism evidence="2 3">
    <name type="scientific">Rhodococcus gordoniae</name>
    <dbReference type="NCBI Taxonomy" id="223392"/>
    <lineage>
        <taxon>Bacteria</taxon>
        <taxon>Bacillati</taxon>
        <taxon>Actinomycetota</taxon>
        <taxon>Actinomycetes</taxon>
        <taxon>Mycobacteriales</taxon>
        <taxon>Nocardiaceae</taxon>
        <taxon>Rhodococcus</taxon>
    </lineage>
</organism>
<dbReference type="EMBL" id="UGVI01000001">
    <property type="protein sequence ID" value="SUE17163.1"/>
    <property type="molecule type" value="Genomic_DNA"/>
</dbReference>